<evidence type="ECO:0000256" key="4">
    <source>
        <dbReference type="ARBA" id="ARBA00022679"/>
    </source>
</evidence>
<evidence type="ECO:0000256" key="6">
    <source>
        <dbReference type="ARBA" id="ARBA00022989"/>
    </source>
</evidence>
<dbReference type="InterPro" id="IPR048254">
    <property type="entry name" value="CDP_ALCOHOL_P_TRANSF_CS"/>
</dbReference>
<evidence type="ECO:0000256" key="5">
    <source>
        <dbReference type="ARBA" id="ARBA00022692"/>
    </source>
</evidence>
<accession>A0A842JDP0</accession>
<evidence type="ECO:0000256" key="8">
    <source>
        <dbReference type="ARBA" id="ARBA00023136"/>
    </source>
</evidence>
<keyword evidence="9" id="KW-0594">Phospholipid biosynthesis</keyword>
<keyword evidence="6 12" id="KW-1133">Transmembrane helix</keyword>
<keyword evidence="14" id="KW-1185">Reference proteome</keyword>
<comment type="similarity">
    <text evidence="2 11">Belongs to the CDP-alcohol phosphatidyltransferase class-I family.</text>
</comment>
<keyword evidence="8 12" id="KW-0472">Membrane</keyword>
<name>A0A842JDP0_9ACTN</name>
<feature type="transmembrane region" description="Helical" evidence="12">
    <location>
        <begin position="139"/>
        <end position="160"/>
    </location>
</feature>
<evidence type="ECO:0000256" key="3">
    <source>
        <dbReference type="ARBA" id="ARBA00022516"/>
    </source>
</evidence>
<proteinExistence type="inferred from homology"/>
<dbReference type="PROSITE" id="PS00379">
    <property type="entry name" value="CDP_ALCOHOL_P_TRANSF"/>
    <property type="match status" value="1"/>
</dbReference>
<evidence type="ECO:0000256" key="10">
    <source>
        <dbReference type="ARBA" id="ARBA00023264"/>
    </source>
</evidence>
<evidence type="ECO:0000313" key="14">
    <source>
        <dbReference type="Proteomes" id="UP000587396"/>
    </source>
</evidence>
<comment type="caution">
    <text evidence="13">The sequence shown here is derived from an EMBL/GenBank/DDBJ whole genome shotgun (WGS) entry which is preliminary data.</text>
</comment>
<gene>
    <name evidence="13" type="ORF">H7313_09320</name>
</gene>
<evidence type="ECO:0000256" key="12">
    <source>
        <dbReference type="SAM" id="Phobius"/>
    </source>
</evidence>
<evidence type="ECO:0000256" key="1">
    <source>
        <dbReference type="ARBA" id="ARBA00004141"/>
    </source>
</evidence>
<dbReference type="Proteomes" id="UP000587396">
    <property type="component" value="Unassembled WGS sequence"/>
</dbReference>
<dbReference type="EMBL" id="JACMSE010000006">
    <property type="protein sequence ID" value="MBC2889544.1"/>
    <property type="molecule type" value="Genomic_DNA"/>
</dbReference>
<dbReference type="InterPro" id="IPR004570">
    <property type="entry name" value="Phosphatidylglycerol_P_synth"/>
</dbReference>
<evidence type="ECO:0000256" key="9">
    <source>
        <dbReference type="ARBA" id="ARBA00023209"/>
    </source>
</evidence>
<keyword evidence="5 12" id="KW-0812">Transmembrane</keyword>
<dbReference type="InterPro" id="IPR043130">
    <property type="entry name" value="CDP-OH_PTrfase_TM_dom"/>
</dbReference>
<dbReference type="GO" id="GO:0008444">
    <property type="term" value="F:CDP-diacylglycerol-glycerol-3-phosphate 3-phosphatidyltransferase activity"/>
    <property type="evidence" value="ECO:0007669"/>
    <property type="project" value="InterPro"/>
</dbReference>
<dbReference type="PIRSF" id="PIRSF000847">
    <property type="entry name" value="Phos_ph_gly_syn"/>
    <property type="match status" value="1"/>
</dbReference>
<dbReference type="AlphaFoldDB" id="A0A842JDP0"/>
<keyword evidence="3" id="KW-0444">Lipid biosynthesis</keyword>
<keyword evidence="7" id="KW-0443">Lipid metabolism</keyword>
<keyword evidence="10" id="KW-1208">Phospholipid metabolism</keyword>
<dbReference type="InterPro" id="IPR000462">
    <property type="entry name" value="CDP-OH_P_trans"/>
</dbReference>
<sequence length="223" mass="24077">MASKEGRGGQERGKENVSNRILTVPNVISLVRLCLVPVFLVLLFNGYDLMATFLFALAAGTDWVDGQIARRTNAVSRLGQLLDPAVDRILMIAGVAGLFLVGRLPLWIIVVVLVRDLALLVGGAAILKRYQVRVAVIYPGKVATTLLFVGFAALLLNWPVLNGLGVVNASWLPGLSADPYSWGIWFVYAGLVLALITTAYYAAAAFVKVRAAKRASTAQPERR</sequence>
<comment type="subcellular location">
    <subcellularLocation>
        <location evidence="1">Membrane</location>
        <topology evidence="1">Multi-pass membrane protein</topology>
    </subcellularLocation>
</comment>
<dbReference type="InterPro" id="IPR050324">
    <property type="entry name" value="CDP-alcohol_PTase-I"/>
</dbReference>
<evidence type="ECO:0000256" key="7">
    <source>
        <dbReference type="ARBA" id="ARBA00023098"/>
    </source>
</evidence>
<organism evidence="13 14">
    <name type="scientific">Gordonibacter massiliensis</name>
    <name type="common">ex Traore et al. 2017</name>
    <dbReference type="NCBI Taxonomy" id="1841863"/>
    <lineage>
        <taxon>Bacteria</taxon>
        <taxon>Bacillati</taxon>
        <taxon>Actinomycetota</taxon>
        <taxon>Coriobacteriia</taxon>
        <taxon>Eggerthellales</taxon>
        <taxon>Eggerthellaceae</taxon>
        <taxon>Gordonibacter</taxon>
    </lineage>
</organism>
<dbReference type="GO" id="GO:0016020">
    <property type="term" value="C:membrane"/>
    <property type="evidence" value="ECO:0007669"/>
    <property type="project" value="UniProtKB-SubCell"/>
</dbReference>
<dbReference type="Gene3D" id="1.20.120.1760">
    <property type="match status" value="1"/>
</dbReference>
<feature type="transmembrane region" description="Helical" evidence="12">
    <location>
        <begin position="180"/>
        <end position="207"/>
    </location>
</feature>
<dbReference type="Pfam" id="PF01066">
    <property type="entry name" value="CDP-OH_P_transf"/>
    <property type="match status" value="1"/>
</dbReference>
<evidence type="ECO:0000313" key="13">
    <source>
        <dbReference type="EMBL" id="MBC2889544.1"/>
    </source>
</evidence>
<dbReference type="PANTHER" id="PTHR14269:SF62">
    <property type="entry name" value="CDP-DIACYLGLYCEROL--GLYCEROL-3-PHOSPHATE 3-PHOSPHATIDYLTRANSFERASE 1, CHLOROPLASTIC"/>
    <property type="match status" value="1"/>
</dbReference>
<dbReference type="UniPathway" id="UPA00085"/>
<keyword evidence="4 11" id="KW-0808">Transferase</keyword>
<evidence type="ECO:0000256" key="2">
    <source>
        <dbReference type="ARBA" id="ARBA00010441"/>
    </source>
</evidence>
<dbReference type="RefSeq" id="WP_080143032.1">
    <property type="nucleotide sequence ID" value="NZ_JACMSE010000006.1"/>
</dbReference>
<dbReference type="PANTHER" id="PTHR14269">
    <property type="entry name" value="CDP-DIACYLGLYCEROL--GLYCEROL-3-PHOSPHATE 3-PHOSPHATIDYLTRANSFERASE-RELATED"/>
    <property type="match status" value="1"/>
</dbReference>
<protein>
    <submittedName>
        <fullName evidence="13">CDP-alcohol phosphatidyltransferase family protein</fullName>
    </submittedName>
</protein>
<evidence type="ECO:0000256" key="11">
    <source>
        <dbReference type="RuleBase" id="RU003750"/>
    </source>
</evidence>
<reference evidence="13 14" key="1">
    <citation type="submission" date="2020-08" db="EMBL/GenBank/DDBJ databases">
        <authorList>
            <person name="Liu C."/>
            <person name="Sun Q."/>
        </authorList>
    </citation>
    <scope>NUCLEOTIDE SEQUENCE [LARGE SCALE GENOMIC DNA]</scope>
    <source>
        <strain evidence="13 14">N22</strain>
    </source>
</reference>
<feature type="transmembrane region" description="Helical" evidence="12">
    <location>
        <begin position="21"/>
        <end position="44"/>
    </location>
</feature>
<dbReference type="GO" id="GO:0046474">
    <property type="term" value="P:glycerophospholipid biosynthetic process"/>
    <property type="evidence" value="ECO:0007669"/>
    <property type="project" value="TreeGrafter"/>
</dbReference>